<organism evidence="2 3">
    <name type="scientific">Mycena rosella</name>
    <name type="common">Pink bonnet</name>
    <name type="synonym">Agaricus rosellus</name>
    <dbReference type="NCBI Taxonomy" id="1033263"/>
    <lineage>
        <taxon>Eukaryota</taxon>
        <taxon>Fungi</taxon>
        <taxon>Dikarya</taxon>
        <taxon>Basidiomycota</taxon>
        <taxon>Agaricomycotina</taxon>
        <taxon>Agaricomycetes</taxon>
        <taxon>Agaricomycetidae</taxon>
        <taxon>Agaricales</taxon>
        <taxon>Marasmiineae</taxon>
        <taxon>Mycenaceae</taxon>
        <taxon>Mycena</taxon>
    </lineage>
</organism>
<keyword evidence="3" id="KW-1185">Reference proteome</keyword>
<dbReference type="AlphaFoldDB" id="A0AAD7CDA1"/>
<evidence type="ECO:0000313" key="3">
    <source>
        <dbReference type="Proteomes" id="UP001221757"/>
    </source>
</evidence>
<name>A0AAD7CDA1_MYCRO</name>
<dbReference type="Proteomes" id="UP001221757">
    <property type="component" value="Unassembled WGS sequence"/>
</dbReference>
<gene>
    <name evidence="2" type="ORF">B0H17DRAFT_448688</name>
</gene>
<evidence type="ECO:0000256" key="1">
    <source>
        <dbReference type="SAM" id="MobiDB-lite"/>
    </source>
</evidence>
<protein>
    <submittedName>
        <fullName evidence="2">Uncharacterized protein</fullName>
    </submittedName>
</protein>
<comment type="caution">
    <text evidence="2">The sequence shown here is derived from an EMBL/GenBank/DDBJ whole genome shotgun (WGS) entry which is preliminary data.</text>
</comment>
<dbReference type="EMBL" id="JARKIE010000391">
    <property type="protein sequence ID" value="KAJ7645838.1"/>
    <property type="molecule type" value="Genomic_DNA"/>
</dbReference>
<proteinExistence type="predicted"/>
<accession>A0AAD7CDA1</accession>
<sequence>MAPENKMSNLFNGFSASTVFPDHDACFGDSSNASSICNIPSTGMINFLNISDPTAYLLNYCLNPPADSCAFGYCPSPDVASPAVRFSAYFTSLVSAILVLYSPEDVESSFFAQLLNVYRYNRNSQTQPYQNAQCYGSDVGCVASQHISVDVRPPKPGWEPHQIGQSFRHGQVSQPDGRNPDVSSLGRNPFLHGLANFCMTIPTSSMRLLSCI</sequence>
<reference evidence="2" key="1">
    <citation type="submission" date="2023-03" db="EMBL/GenBank/DDBJ databases">
        <title>Massive genome expansion in bonnet fungi (Mycena s.s.) driven by repeated elements and novel gene families across ecological guilds.</title>
        <authorList>
            <consortium name="Lawrence Berkeley National Laboratory"/>
            <person name="Harder C.B."/>
            <person name="Miyauchi S."/>
            <person name="Viragh M."/>
            <person name="Kuo A."/>
            <person name="Thoen E."/>
            <person name="Andreopoulos B."/>
            <person name="Lu D."/>
            <person name="Skrede I."/>
            <person name="Drula E."/>
            <person name="Henrissat B."/>
            <person name="Morin E."/>
            <person name="Kohler A."/>
            <person name="Barry K."/>
            <person name="LaButti K."/>
            <person name="Morin E."/>
            <person name="Salamov A."/>
            <person name="Lipzen A."/>
            <person name="Mereny Z."/>
            <person name="Hegedus B."/>
            <person name="Baldrian P."/>
            <person name="Stursova M."/>
            <person name="Weitz H."/>
            <person name="Taylor A."/>
            <person name="Grigoriev I.V."/>
            <person name="Nagy L.G."/>
            <person name="Martin F."/>
            <person name="Kauserud H."/>
        </authorList>
    </citation>
    <scope>NUCLEOTIDE SEQUENCE</scope>
    <source>
        <strain evidence="2">CBHHK067</strain>
    </source>
</reference>
<evidence type="ECO:0000313" key="2">
    <source>
        <dbReference type="EMBL" id="KAJ7645838.1"/>
    </source>
</evidence>
<feature type="region of interest" description="Disordered" evidence="1">
    <location>
        <begin position="162"/>
        <end position="184"/>
    </location>
</feature>
<feature type="compositionally biased region" description="Polar residues" evidence="1">
    <location>
        <begin position="171"/>
        <end position="184"/>
    </location>
</feature>